<evidence type="ECO:0000313" key="2">
    <source>
        <dbReference type="EMBL" id="VTR55612.1"/>
    </source>
</evidence>
<name>A0A4U9W9Q1_SERFO</name>
<proteinExistence type="predicted"/>
<sequence>MIVLFLIRDTSRERTGRTLMNQLVSSAVSALTTKAARRKENHLPALYQRLNQLLMMFPERHSQIPVGTQPDYCPPADADDRDPGAGRAFGVPQADPQHRRPRGHRQERCEAGLLLRSVTPKR</sequence>
<organism evidence="2">
    <name type="scientific">Serratia fonticola</name>
    <dbReference type="NCBI Taxonomy" id="47917"/>
    <lineage>
        <taxon>Bacteria</taxon>
        <taxon>Pseudomonadati</taxon>
        <taxon>Pseudomonadota</taxon>
        <taxon>Gammaproteobacteria</taxon>
        <taxon>Enterobacterales</taxon>
        <taxon>Yersiniaceae</taxon>
        <taxon>Serratia</taxon>
    </lineage>
</organism>
<accession>A0A4U9W9Q1</accession>
<protein>
    <submittedName>
        <fullName evidence="2">p-hydroxybenzoic acid efflux pump subunit AaeB</fullName>
    </submittedName>
</protein>
<gene>
    <name evidence="2" type="primary">aaeB_2</name>
    <name evidence="2" type="ORF">NCTC12965_07024</name>
</gene>
<dbReference type="EMBL" id="CABEEZ010000133">
    <property type="protein sequence ID" value="VTR55612.1"/>
    <property type="molecule type" value="Genomic_DNA"/>
</dbReference>
<feature type="region of interest" description="Disordered" evidence="1">
    <location>
        <begin position="65"/>
        <end position="110"/>
    </location>
</feature>
<dbReference type="AlphaFoldDB" id="A0A4U9W9Q1"/>
<evidence type="ECO:0000256" key="1">
    <source>
        <dbReference type="SAM" id="MobiDB-lite"/>
    </source>
</evidence>
<reference evidence="2" key="1">
    <citation type="submission" date="2019-05" db="EMBL/GenBank/DDBJ databases">
        <authorList>
            <consortium name="Pathogen Informatics"/>
        </authorList>
    </citation>
    <scope>NUCLEOTIDE SEQUENCE [LARGE SCALE GENOMIC DNA]</scope>
    <source>
        <strain evidence="2">NCTC12965</strain>
    </source>
</reference>